<sequence length="634" mass="69760">MRLRNPEIEFCYSGNLASNARQPFETAIDLLEVNTPCNGGVRYERSMGHDALKESLCNPAGEANDSKRQPLLRILFIQGHISASDASTSKDSCVPATGQLEAPHDSTLIYAVNPALHPRTADLLRDSLGVSPAFLDVVLHKPSLLRTGNSFKRRYEDSTGAASGSGKRFVFEGWYRFSCGFNSFSTQLWFSYTPTSTTYIMTNCKYNGVQDIIVRCCSDSEGSEGIGWSSFLQPLAIDAIIGKLTTQAWSKEIIVPRSILVNYERRTEALGAMVAEPVHSVRELHILSCTLHMIKEDMMDHVERLEYLLEVHGAMRDILLGPIHSPIQRSSAHASPSSSRTSLSTTLSAPTPPEGPASHATSDPTDSSLSFLLSETRNLRRWVQNYIDRTGIQMNLSYALAAQKDSATNLEIAHFSSRIAAETHNDSSSMITMAALTMLFLPGTFVSAIFSMVFFQTTTVEGGRALSVAPSWWLFPAATIPLTLMVFVVWHLWRRYRSGAWRMGQARTPTASNHALQANVPMGPENILRPELATAVEKSNVSFSHSLRRRKVPAAFTEHLASSPVPTGSGDRLTQPAMESLGRTMLPPTPTTGSLPHPPALETTVQYPALRLPDSVFQHPRGFEVATEIHYSIP</sequence>
<feature type="region of interest" description="Disordered" evidence="1">
    <location>
        <begin position="329"/>
        <end position="368"/>
    </location>
</feature>
<keyword evidence="2" id="KW-0472">Membrane</keyword>
<feature type="transmembrane region" description="Helical" evidence="2">
    <location>
        <begin position="473"/>
        <end position="493"/>
    </location>
</feature>
<dbReference type="Proteomes" id="UP000521943">
    <property type="component" value="Unassembled WGS sequence"/>
</dbReference>
<protein>
    <submittedName>
        <fullName evidence="3">Uncharacterized protein</fullName>
    </submittedName>
</protein>
<keyword evidence="2" id="KW-1133">Transmembrane helix</keyword>
<gene>
    <name evidence="3" type="ORF">DFP72DRAFT_1170586</name>
</gene>
<evidence type="ECO:0000256" key="1">
    <source>
        <dbReference type="SAM" id="MobiDB-lite"/>
    </source>
</evidence>
<dbReference type="OrthoDB" id="2866354at2759"/>
<feature type="compositionally biased region" description="Low complexity" evidence="1">
    <location>
        <begin position="329"/>
        <end position="349"/>
    </location>
</feature>
<feature type="transmembrane region" description="Helical" evidence="2">
    <location>
        <begin position="433"/>
        <end position="453"/>
    </location>
</feature>
<organism evidence="3 4">
    <name type="scientific">Ephemerocybe angulata</name>
    <dbReference type="NCBI Taxonomy" id="980116"/>
    <lineage>
        <taxon>Eukaryota</taxon>
        <taxon>Fungi</taxon>
        <taxon>Dikarya</taxon>
        <taxon>Basidiomycota</taxon>
        <taxon>Agaricomycotina</taxon>
        <taxon>Agaricomycetes</taxon>
        <taxon>Agaricomycetidae</taxon>
        <taxon>Agaricales</taxon>
        <taxon>Agaricineae</taxon>
        <taxon>Psathyrellaceae</taxon>
        <taxon>Ephemerocybe</taxon>
    </lineage>
</organism>
<evidence type="ECO:0000313" key="4">
    <source>
        <dbReference type="Proteomes" id="UP000521943"/>
    </source>
</evidence>
<evidence type="ECO:0000313" key="3">
    <source>
        <dbReference type="EMBL" id="KAF6754143.1"/>
    </source>
</evidence>
<evidence type="ECO:0000256" key="2">
    <source>
        <dbReference type="SAM" id="Phobius"/>
    </source>
</evidence>
<name>A0A8H6M3E9_9AGAR</name>
<keyword evidence="2" id="KW-0812">Transmembrane</keyword>
<reference evidence="3 4" key="1">
    <citation type="submission" date="2020-07" db="EMBL/GenBank/DDBJ databases">
        <title>Comparative genomics of pyrophilous fungi reveals a link between fire events and developmental genes.</title>
        <authorList>
            <consortium name="DOE Joint Genome Institute"/>
            <person name="Steindorff A.S."/>
            <person name="Carver A."/>
            <person name="Calhoun S."/>
            <person name="Stillman K."/>
            <person name="Liu H."/>
            <person name="Lipzen A."/>
            <person name="Pangilinan J."/>
            <person name="Labutti K."/>
            <person name="Bruns T.D."/>
            <person name="Grigoriev I.V."/>
        </authorList>
    </citation>
    <scope>NUCLEOTIDE SEQUENCE [LARGE SCALE GENOMIC DNA]</scope>
    <source>
        <strain evidence="3 4">CBS 144469</strain>
    </source>
</reference>
<proteinExistence type="predicted"/>
<accession>A0A8H6M3E9</accession>
<keyword evidence="4" id="KW-1185">Reference proteome</keyword>
<feature type="compositionally biased region" description="Polar residues" evidence="1">
    <location>
        <begin position="359"/>
        <end position="368"/>
    </location>
</feature>
<dbReference type="EMBL" id="JACGCI010000036">
    <property type="protein sequence ID" value="KAF6754143.1"/>
    <property type="molecule type" value="Genomic_DNA"/>
</dbReference>
<dbReference type="Gene3D" id="1.20.58.340">
    <property type="entry name" value="Magnesium transport protein CorA, transmembrane region"/>
    <property type="match status" value="1"/>
</dbReference>
<comment type="caution">
    <text evidence="3">The sequence shown here is derived from an EMBL/GenBank/DDBJ whole genome shotgun (WGS) entry which is preliminary data.</text>
</comment>
<dbReference type="AlphaFoldDB" id="A0A8H6M3E9"/>